<comment type="subcellular location">
    <subcellularLocation>
        <location evidence="1">Membrane</location>
        <topology evidence="1">Single-pass membrane protein</topology>
    </subcellularLocation>
</comment>
<keyword evidence="6" id="KW-0325">Glycoprotein</keyword>
<evidence type="ECO:0000313" key="9">
    <source>
        <dbReference type="Proteomes" id="UP001152049"/>
    </source>
</evidence>
<dbReference type="PANTHER" id="PTHR24269">
    <property type="entry name" value="KREMEN PROTEIN"/>
    <property type="match status" value="1"/>
</dbReference>
<dbReference type="InterPro" id="IPR002889">
    <property type="entry name" value="WSC_carb-bd"/>
</dbReference>
<dbReference type="EMBL" id="JAOQAZ010000004">
    <property type="protein sequence ID" value="KAJ4267545.1"/>
    <property type="molecule type" value="Genomic_DNA"/>
</dbReference>
<keyword evidence="3" id="KW-0732">Signal</keyword>
<gene>
    <name evidence="8" type="ORF">NW762_003652</name>
</gene>
<keyword evidence="5" id="KW-0472">Membrane</keyword>
<dbReference type="InterPro" id="IPR051836">
    <property type="entry name" value="Kremen_rcpt"/>
</dbReference>
<accession>A0A9W8VL91</accession>
<protein>
    <recommendedName>
        <fullName evidence="7">WSC domain-containing protein</fullName>
    </recommendedName>
</protein>
<proteinExistence type="predicted"/>
<dbReference type="PROSITE" id="PS51212">
    <property type="entry name" value="WSC"/>
    <property type="match status" value="2"/>
</dbReference>
<organism evidence="8 9">
    <name type="scientific">Fusarium torreyae</name>
    <dbReference type="NCBI Taxonomy" id="1237075"/>
    <lineage>
        <taxon>Eukaryota</taxon>
        <taxon>Fungi</taxon>
        <taxon>Dikarya</taxon>
        <taxon>Ascomycota</taxon>
        <taxon>Pezizomycotina</taxon>
        <taxon>Sordariomycetes</taxon>
        <taxon>Hypocreomycetidae</taxon>
        <taxon>Hypocreales</taxon>
        <taxon>Nectriaceae</taxon>
        <taxon>Fusarium</taxon>
    </lineage>
</organism>
<keyword evidence="2" id="KW-0812">Transmembrane</keyword>
<dbReference type="Pfam" id="PF01822">
    <property type="entry name" value="WSC"/>
    <property type="match status" value="2"/>
</dbReference>
<evidence type="ECO:0000256" key="6">
    <source>
        <dbReference type="ARBA" id="ARBA00023180"/>
    </source>
</evidence>
<evidence type="ECO:0000256" key="5">
    <source>
        <dbReference type="ARBA" id="ARBA00023136"/>
    </source>
</evidence>
<feature type="domain" description="WSC" evidence="7">
    <location>
        <begin position="1"/>
        <end position="67"/>
    </location>
</feature>
<name>A0A9W8VL91_9HYPO</name>
<sequence length="200" mass="21871">MTLESCAAYCGNFNYFGTENGRECYCGNQLNFGSYQAPNQKDCSATCAGDNTEYCGGTLRLQLYKAGGKSSTPSVDQGNRNFTSYSCVQEPLLGRLLPNLVASDAGSMTVDTCLEKCWMYKYAGVENGRDCFCGNTVNWQGLIPNVGPGKNVSMTDCNLSCPGDKLSWCGGLLRMNLYINNSTAMAFLKKHRRRHAKGLF</sequence>
<feature type="domain" description="WSC" evidence="7">
    <location>
        <begin position="81"/>
        <end position="181"/>
    </location>
</feature>
<dbReference type="GO" id="GO:0005886">
    <property type="term" value="C:plasma membrane"/>
    <property type="evidence" value="ECO:0007669"/>
    <property type="project" value="TreeGrafter"/>
</dbReference>
<reference evidence="8" key="1">
    <citation type="submission" date="2022-09" db="EMBL/GenBank/DDBJ databases">
        <title>Fusarium specimens isolated from Avocado Roots.</title>
        <authorList>
            <person name="Stajich J."/>
            <person name="Roper C."/>
            <person name="Heimlech-Rivalta G."/>
        </authorList>
    </citation>
    <scope>NUCLEOTIDE SEQUENCE</scope>
    <source>
        <strain evidence="8">CF00136</strain>
    </source>
</reference>
<dbReference type="SMART" id="SM00321">
    <property type="entry name" value="WSC"/>
    <property type="match status" value="2"/>
</dbReference>
<evidence type="ECO:0000313" key="8">
    <source>
        <dbReference type="EMBL" id="KAJ4267545.1"/>
    </source>
</evidence>
<evidence type="ECO:0000259" key="7">
    <source>
        <dbReference type="PROSITE" id="PS51212"/>
    </source>
</evidence>
<dbReference type="PANTHER" id="PTHR24269:SF16">
    <property type="entry name" value="PROTEIN SLG1"/>
    <property type="match status" value="1"/>
</dbReference>
<evidence type="ECO:0000256" key="2">
    <source>
        <dbReference type="ARBA" id="ARBA00022692"/>
    </source>
</evidence>
<evidence type="ECO:0000256" key="1">
    <source>
        <dbReference type="ARBA" id="ARBA00004167"/>
    </source>
</evidence>
<evidence type="ECO:0000256" key="4">
    <source>
        <dbReference type="ARBA" id="ARBA00022989"/>
    </source>
</evidence>
<evidence type="ECO:0000256" key="3">
    <source>
        <dbReference type="ARBA" id="ARBA00022729"/>
    </source>
</evidence>
<dbReference type="AlphaFoldDB" id="A0A9W8VL91"/>
<comment type="caution">
    <text evidence="8">The sequence shown here is derived from an EMBL/GenBank/DDBJ whole genome shotgun (WGS) entry which is preliminary data.</text>
</comment>
<dbReference type="Proteomes" id="UP001152049">
    <property type="component" value="Unassembled WGS sequence"/>
</dbReference>
<keyword evidence="4" id="KW-1133">Transmembrane helix</keyword>
<keyword evidence="9" id="KW-1185">Reference proteome</keyword>
<dbReference type="OrthoDB" id="5985073at2759"/>